<proteinExistence type="predicted"/>
<evidence type="ECO:0000313" key="2">
    <source>
        <dbReference type="EMBL" id="KAK6644018.1"/>
    </source>
</evidence>
<feature type="compositionally biased region" description="Polar residues" evidence="1">
    <location>
        <begin position="30"/>
        <end position="40"/>
    </location>
</feature>
<dbReference type="AlphaFoldDB" id="A0AAN8XMX2"/>
<protein>
    <submittedName>
        <fullName evidence="2">Uncharacterized protein</fullName>
    </submittedName>
</protein>
<evidence type="ECO:0000256" key="1">
    <source>
        <dbReference type="SAM" id="MobiDB-lite"/>
    </source>
</evidence>
<sequence>MLRECSLRRMVVPELRDEATAGTHGAANISKPSGTTKKSNLASSVLRKALKELPPQLTRFQVTLDNPNRIFFAGDELKGNVEIDLSENLPIQGEPDFTVLYVSINPLWTVGVRR</sequence>
<feature type="region of interest" description="Disordered" evidence="1">
    <location>
        <begin position="17"/>
        <end position="40"/>
    </location>
</feature>
<gene>
    <name evidence="2" type="ORF">RUM43_000283</name>
</gene>
<evidence type="ECO:0000313" key="3">
    <source>
        <dbReference type="Proteomes" id="UP001372834"/>
    </source>
</evidence>
<organism evidence="2 3">
    <name type="scientific">Polyplax serrata</name>
    <name type="common">Common mouse louse</name>
    <dbReference type="NCBI Taxonomy" id="468196"/>
    <lineage>
        <taxon>Eukaryota</taxon>
        <taxon>Metazoa</taxon>
        <taxon>Ecdysozoa</taxon>
        <taxon>Arthropoda</taxon>
        <taxon>Hexapoda</taxon>
        <taxon>Insecta</taxon>
        <taxon>Pterygota</taxon>
        <taxon>Neoptera</taxon>
        <taxon>Paraneoptera</taxon>
        <taxon>Psocodea</taxon>
        <taxon>Troctomorpha</taxon>
        <taxon>Phthiraptera</taxon>
        <taxon>Anoplura</taxon>
        <taxon>Polyplacidae</taxon>
        <taxon>Polyplax</taxon>
    </lineage>
</organism>
<dbReference type="EMBL" id="JAWJWE010000001">
    <property type="protein sequence ID" value="KAK6644018.1"/>
    <property type="molecule type" value="Genomic_DNA"/>
</dbReference>
<dbReference type="Proteomes" id="UP001372834">
    <property type="component" value="Unassembled WGS sequence"/>
</dbReference>
<dbReference type="InterPro" id="IPR014752">
    <property type="entry name" value="Arrestin-like_C"/>
</dbReference>
<comment type="caution">
    <text evidence="2">The sequence shown here is derived from an EMBL/GenBank/DDBJ whole genome shotgun (WGS) entry which is preliminary data.</text>
</comment>
<accession>A0AAN8XMX2</accession>
<name>A0AAN8XMX2_POLSC</name>
<reference evidence="2 3" key="1">
    <citation type="submission" date="2023-10" db="EMBL/GenBank/DDBJ databases">
        <title>Genomes of two closely related lineages of the louse Polyplax serrata with different host specificities.</title>
        <authorList>
            <person name="Martinu J."/>
            <person name="Tarabai H."/>
            <person name="Stefka J."/>
            <person name="Hypsa V."/>
        </authorList>
    </citation>
    <scope>NUCLEOTIDE SEQUENCE [LARGE SCALE GENOMIC DNA]</scope>
    <source>
        <strain evidence="2">HR10_N</strain>
    </source>
</reference>
<dbReference type="Gene3D" id="2.60.40.640">
    <property type="match status" value="1"/>
</dbReference>